<reference evidence="2" key="1">
    <citation type="journal article" date="2013" name="Nature">
        <title>Draft genome of the wheat A-genome progenitor Triticum urartu.</title>
        <authorList>
            <person name="Ling H.Q."/>
            <person name="Zhao S."/>
            <person name="Liu D."/>
            <person name="Wang J."/>
            <person name="Sun H."/>
            <person name="Zhang C."/>
            <person name="Fan H."/>
            <person name="Li D."/>
            <person name="Dong L."/>
            <person name="Tao Y."/>
            <person name="Gao C."/>
            <person name="Wu H."/>
            <person name="Li Y."/>
            <person name="Cui Y."/>
            <person name="Guo X."/>
            <person name="Zheng S."/>
            <person name="Wang B."/>
            <person name="Yu K."/>
            <person name="Liang Q."/>
            <person name="Yang W."/>
            <person name="Lou X."/>
            <person name="Chen J."/>
            <person name="Feng M."/>
            <person name="Jian J."/>
            <person name="Zhang X."/>
            <person name="Luo G."/>
            <person name="Jiang Y."/>
            <person name="Liu J."/>
            <person name="Wang Z."/>
            <person name="Sha Y."/>
            <person name="Zhang B."/>
            <person name="Wu H."/>
            <person name="Tang D."/>
            <person name="Shen Q."/>
            <person name="Xue P."/>
            <person name="Zou S."/>
            <person name="Wang X."/>
            <person name="Liu X."/>
            <person name="Wang F."/>
            <person name="Yang Y."/>
            <person name="An X."/>
            <person name="Dong Z."/>
            <person name="Zhang K."/>
            <person name="Zhang X."/>
            <person name="Luo M.C."/>
            <person name="Dvorak J."/>
            <person name="Tong Y."/>
            <person name="Wang J."/>
            <person name="Yang H."/>
            <person name="Li Z."/>
            <person name="Wang D."/>
            <person name="Zhang A."/>
            <person name="Wang J."/>
        </authorList>
    </citation>
    <scope>NUCLEOTIDE SEQUENCE</scope>
    <source>
        <strain evidence="2">cv. G1812</strain>
    </source>
</reference>
<protein>
    <submittedName>
        <fullName evidence="1">Uncharacterized protein</fullName>
    </submittedName>
</protein>
<reference evidence="1" key="3">
    <citation type="submission" date="2022-06" db="UniProtKB">
        <authorList>
            <consortium name="EnsemblPlants"/>
        </authorList>
    </citation>
    <scope>IDENTIFICATION</scope>
</reference>
<keyword evidence="2" id="KW-1185">Reference proteome</keyword>
<evidence type="ECO:0000313" key="1">
    <source>
        <dbReference type="EnsemblPlants" id="TuG1812G0200002289.01.T01.cds355079"/>
    </source>
</evidence>
<proteinExistence type="predicted"/>
<name>A0A8R7TFS9_TRIUA</name>
<accession>A0A8R7TFS9</accession>
<sequence length="70" mass="8251">MFVFIVQERRSTDNSYYYHNIKLISRCSRALHVRSVSEARWSALGSYRSVNDWASSTLHACFFQNCSRKL</sequence>
<dbReference type="Proteomes" id="UP000015106">
    <property type="component" value="Chromosome 2"/>
</dbReference>
<dbReference type="EnsemblPlants" id="TuG1812G0200002289.01.T01">
    <property type="protein sequence ID" value="TuG1812G0200002289.01.T01.cds355079"/>
    <property type="gene ID" value="TuG1812G0200002289.01"/>
</dbReference>
<reference evidence="1" key="2">
    <citation type="submission" date="2018-03" db="EMBL/GenBank/DDBJ databases">
        <title>The Triticum urartu genome reveals the dynamic nature of wheat genome evolution.</title>
        <authorList>
            <person name="Ling H."/>
            <person name="Ma B."/>
            <person name="Shi X."/>
            <person name="Liu H."/>
            <person name="Dong L."/>
            <person name="Sun H."/>
            <person name="Cao Y."/>
            <person name="Gao Q."/>
            <person name="Zheng S."/>
            <person name="Li Y."/>
            <person name="Yu Y."/>
            <person name="Du H."/>
            <person name="Qi M."/>
            <person name="Li Y."/>
            <person name="Yu H."/>
            <person name="Cui Y."/>
            <person name="Wang N."/>
            <person name="Chen C."/>
            <person name="Wu H."/>
            <person name="Zhao Y."/>
            <person name="Zhang J."/>
            <person name="Li Y."/>
            <person name="Zhou W."/>
            <person name="Zhang B."/>
            <person name="Hu W."/>
            <person name="Eijk M."/>
            <person name="Tang J."/>
            <person name="Witsenboer H."/>
            <person name="Zhao S."/>
            <person name="Li Z."/>
            <person name="Zhang A."/>
            <person name="Wang D."/>
            <person name="Liang C."/>
        </authorList>
    </citation>
    <scope>NUCLEOTIDE SEQUENCE [LARGE SCALE GENOMIC DNA]</scope>
    <source>
        <strain evidence="1">cv. G1812</strain>
    </source>
</reference>
<dbReference type="AlphaFoldDB" id="A0A8R7TFS9"/>
<evidence type="ECO:0000313" key="2">
    <source>
        <dbReference type="Proteomes" id="UP000015106"/>
    </source>
</evidence>
<organism evidence="1 2">
    <name type="scientific">Triticum urartu</name>
    <name type="common">Red wild einkorn</name>
    <name type="synonym">Crithodium urartu</name>
    <dbReference type="NCBI Taxonomy" id="4572"/>
    <lineage>
        <taxon>Eukaryota</taxon>
        <taxon>Viridiplantae</taxon>
        <taxon>Streptophyta</taxon>
        <taxon>Embryophyta</taxon>
        <taxon>Tracheophyta</taxon>
        <taxon>Spermatophyta</taxon>
        <taxon>Magnoliopsida</taxon>
        <taxon>Liliopsida</taxon>
        <taxon>Poales</taxon>
        <taxon>Poaceae</taxon>
        <taxon>BOP clade</taxon>
        <taxon>Pooideae</taxon>
        <taxon>Triticodae</taxon>
        <taxon>Triticeae</taxon>
        <taxon>Triticinae</taxon>
        <taxon>Triticum</taxon>
    </lineage>
</organism>
<dbReference type="Gramene" id="TuG1812G0200002289.01.T01">
    <property type="protein sequence ID" value="TuG1812G0200002289.01.T01.cds355079"/>
    <property type="gene ID" value="TuG1812G0200002289.01"/>
</dbReference>